<evidence type="ECO:0000313" key="2">
    <source>
        <dbReference type="EMBL" id="RZU13331.1"/>
    </source>
</evidence>
<dbReference type="CDD" id="cd02440">
    <property type="entry name" value="AdoMet_MTases"/>
    <property type="match status" value="1"/>
</dbReference>
<dbReference type="SUPFAM" id="SSF53335">
    <property type="entry name" value="S-adenosyl-L-methionine-dependent methyltransferases"/>
    <property type="match status" value="1"/>
</dbReference>
<protein>
    <submittedName>
        <fullName evidence="2">Methyltransferase family protein</fullName>
    </submittedName>
</protein>
<keyword evidence="2" id="KW-0489">Methyltransferase</keyword>
<dbReference type="Proteomes" id="UP000292027">
    <property type="component" value="Unassembled WGS sequence"/>
</dbReference>
<evidence type="ECO:0000313" key="3">
    <source>
        <dbReference type="Proteomes" id="UP000292027"/>
    </source>
</evidence>
<comment type="caution">
    <text evidence="2">The sequence shown here is derived from an EMBL/GenBank/DDBJ whole genome shotgun (WGS) entry which is preliminary data.</text>
</comment>
<dbReference type="Pfam" id="PF08242">
    <property type="entry name" value="Methyltransf_12"/>
    <property type="match status" value="1"/>
</dbReference>
<accession>A0A4Q7WSJ5</accession>
<dbReference type="RefSeq" id="WP_130445602.1">
    <property type="nucleotide sequence ID" value="NZ_SHKR01000013.1"/>
</dbReference>
<proteinExistence type="predicted"/>
<sequence>MTDYRDVNRANWDERVPAHVASPSYHVQQFLADPSYLSEVVRFDQPRLGEIGGLRGVHLQCHIGTDTVSLARLGARMSGLDFSGPAIEHAQSLAERLGLAMDFHVADAYDAVEVLGAAAYDFVYTGIGALCWLPDIQRWAQVVAGLLKPGGRLFIREGHPMLWALGAGPEVPEVRYTYFETAEPIVWDEGGTYVQTEVEFTTTVTHEWNHGLGETITALQQAGLVFDSLAEHDSAPWNALPGLMTEDADGEWRLTVNPHHLAATYTLQAHKPAQ</sequence>
<keyword evidence="3" id="KW-1185">Reference proteome</keyword>
<dbReference type="InterPro" id="IPR029063">
    <property type="entry name" value="SAM-dependent_MTases_sf"/>
</dbReference>
<keyword evidence="2" id="KW-0808">Transferase</keyword>
<reference evidence="2 3" key="1">
    <citation type="journal article" date="2015" name="Stand. Genomic Sci.">
        <title>Genomic Encyclopedia of Bacterial and Archaeal Type Strains, Phase III: the genomes of soil and plant-associated and newly described type strains.</title>
        <authorList>
            <person name="Whitman W.B."/>
            <person name="Woyke T."/>
            <person name="Klenk H.P."/>
            <person name="Zhou Y."/>
            <person name="Lilburn T.G."/>
            <person name="Beck B.J."/>
            <person name="De Vos P."/>
            <person name="Vandamme P."/>
            <person name="Eisen J.A."/>
            <person name="Garrity G."/>
            <person name="Hugenholtz P."/>
            <person name="Kyrpides N.C."/>
        </authorList>
    </citation>
    <scope>NUCLEOTIDE SEQUENCE [LARGE SCALE GENOMIC DNA]</scope>
    <source>
        <strain evidence="2 3">VKM Ac-2540</strain>
    </source>
</reference>
<dbReference type="GO" id="GO:0032259">
    <property type="term" value="P:methylation"/>
    <property type="evidence" value="ECO:0007669"/>
    <property type="project" value="UniProtKB-KW"/>
</dbReference>
<dbReference type="OrthoDB" id="8385759at2"/>
<dbReference type="GO" id="GO:0008168">
    <property type="term" value="F:methyltransferase activity"/>
    <property type="evidence" value="ECO:0007669"/>
    <property type="project" value="UniProtKB-KW"/>
</dbReference>
<gene>
    <name evidence="2" type="ORF">EV645_4170</name>
</gene>
<name>A0A4Q7WSJ5_9ACTN</name>
<dbReference type="InterPro" id="IPR013217">
    <property type="entry name" value="Methyltransf_12"/>
</dbReference>
<evidence type="ECO:0000259" key="1">
    <source>
        <dbReference type="Pfam" id="PF08242"/>
    </source>
</evidence>
<feature type="domain" description="Methyltransferase type 12" evidence="1">
    <location>
        <begin position="58"/>
        <end position="153"/>
    </location>
</feature>
<dbReference type="AlphaFoldDB" id="A0A4Q7WSJ5"/>
<organism evidence="2 3">
    <name type="scientific">Kribbella rubisoli</name>
    <dbReference type="NCBI Taxonomy" id="3075929"/>
    <lineage>
        <taxon>Bacteria</taxon>
        <taxon>Bacillati</taxon>
        <taxon>Actinomycetota</taxon>
        <taxon>Actinomycetes</taxon>
        <taxon>Propionibacteriales</taxon>
        <taxon>Kribbellaceae</taxon>
        <taxon>Kribbella</taxon>
    </lineage>
</organism>
<dbReference type="Gene3D" id="3.40.50.150">
    <property type="entry name" value="Vaccinia Virus protein VP39"/>
    <property type="match status" value="1"/>
</dbReference>
<dbReference type="EMBL" id="SHKR01000013">
    <property type="protein sequence ID" value="RZU13331.1"/>
    <property type="molecule type" value="Genomic_DNA"/>
</dbReference>